<keyword evidence="4" id="KW-1185">Reference proteome</keyword>
<gene>
    <name evidence="3" type="ORF">FHX81_5450</name>
</gene>
<dbReference type="Proteomes" id="UP000316628">
    <property type="component" value="Unassembled WGS sequence"/>
</dbReference>
<name>A0A543JJK1_9PSEU</name>
<dbReference type="AlphaFoldDB" id="A0A543JJK1"/>
<dbReference type="RefSeq" id="WP_170232186.1">
    <property type="nucleotide sequence ID" value="NZ_VFPP01000001.1"/>
</dbReference>
<dbReference type="EMBL" id="VFPP01000001">
    <property type="protein sequence ID" value="TQM83037.1"/>
    <property type="molecule type" value="Genomic_DNA"/>
</dbReference>
<evidence type="ECO:0000313" key="3">
    <source>
        <dbReference type="EMBL" id="TQM83037.1"/>
    </source>
</evidence>
<keyword evidence="1" id="KW-0862">Zinc</keyword>
<dbReference type="PROSITE" id="PS50966">
    <property type="entry name" value="ZF_SWIM"/>
    <property type="match status" value="1"/>
</dbReference>
<feature type="domain" description="SWIM-type" evidence="2">
    <location>
        <begin position="52"/>
        <end position="87"/>
    </location>
</feature>
<dbReference type="InterPro" id="IPR007527">
    <property type="entry name" value="Znf_SWIM"/>
</dbReference>
<evidence type="ECO:0000259" key="2">
    <source>
        <dbReference type="PROSITE" id="PS50966"/>
    </source>
</evidence>
<keyword evidence="1" id="KW-0479">Metal-binding</keyword>
<keyword evidence="1" id="KW-0863">Zinc-finger</keyword>
<evidence type="ECO:0000313" key="4">
    <source>
        <dbReference type="Proteomes" id="UP000316628"/>
    </source>
</evidence>
<proteinExistence type="predicted"/>
<evidence type="ECO:0000256" key="1">
    <source>
        <dbReference type="PROSITE-ProRule" id="PRU00325"/>
    </source>
</evidence>
<organism evidence="3 4">
    <name type="scientific">Saccharothrix saharensis</name>
    <dbReference type="NCBI Taxonomy" id="571190"/>
    <lineage>
        <taxon>Bacteria</taxon>
        <taxon>Bacillati</taxon>
        <taxon>Actinomycetota</taxon>
        <taxon>Actinomycetes</taxon>
        <taxon>Pseudonocardiales</taxon>
        <taxon>Pseudonocardiaceae</taxon>
        <taxon>Saccharothrix</taxon>
    </lineage>
</organism>
<accession>A0A543JJK1</accession>
<dbReference type="Pfam" id="PF04434">
    <property type="entry name" value="SWIM"/>
    <property type="match status" value="1"/>
</dbReference>
<protein>
    <submittedName>
        <fullName evidence="3">SWIM zinc finger protein</fullName>
    </submittedName>
</protein>
<reference evidence="3 4" key="1">
    <citation type="submission" date="2019-06" db="EMBL/GenBank/DDBJ databases">
        <title>Sequencing the genomes of 1000 actinobacteria strains.</title>
        <authorList>
            <person name="Klenk H.-P."/>
        </authorList>
    </citation>
    <scope>NUCLEOTIDE SEQUENCE [LARGE SCALE GENOMIC DNA]</scope>
    <source>
        <strain evidence="3 4">DSM 45456</strain>
    </source>
</reference>
<sequence length="242" mass="26292">MAAVEVNVDVVRGLADPKSFERGKKYFGAGHVRRMSVDGTAVSATVEGTHAYRVRLDVTRSGLRGRCSCPHDVRFCKHCVAVALAWLEQADRGERTARPRSGPLAEKRLRSFLLDRDPEWLVDQLVAAAKADEVLRARLDVAAGADPDRAFDGRGPRERLEFAIDVPDHVSLGAADQYFHHVGRALDEVARLVDAGFTAAAADLAEYAAQLLEDAADRVEGVGGVDDAIARAEGIRLAARRR</sequence>
<dbReference type="GO" id="GO:0008270">
    <property type="term" value="F:zinc ion binding"/>
    <property type="evidence" value="ECO:0007669"/>
    <property type="project" value="UniProtKB-KW"/>
</dbReference>
<comment type="caution">
    <text evidence="3">The sequence shown here is derived from an EMBL/GenBank/DDBJ whole genome shotgun (WGS) entry which is preliminary data.</text>
</comment>